<keyword evidence="8" id="KW-1185">Reference proteome</keyword>
<gene>
    <name evidence="7" type="ORF">FD50_GL000526</name>
</gene>
<dbReference type="InterPro" id="IPR001764">
    <property type="entry name" value="Glyco_hydro_3_N"/>
</dbReference>
<evidence type="ECO:0000256" key="4">
    <source>
        <dbReference type="ARBA" id="ARBA00022801"/>
    </source>
</evidence>
<dbReference type="GO" id="GO:0004563">
    <property type="term" value="F:beta-N-acetylhexosaminidase activity"/>
    <property type="evidence" value="ECO:0007669"/>
    <property type="project" value="UniProtKB-EC"/>
</dbReference>
<dbReference type="InterPro" id="IPR017853">
    <property type="entry name" value="GH"/>
</dbReference>
<dbReference type="AlphaFoldDB" id="A0A0R1UZV4"/>
<evidence type="ECO:0000313" key="7">
    <source>
        <dbReference type="EMBL" id="KRL98718.1"/>
    </source>
</evidence>
<organism evidence="7 8">
    <name type="scientific">Liquorilactobacillus satsumensis DSM 16230 = JCM 12392</name>
    <dbReference type="NCBI Taxonomy" id="1423801"/>
    <lineage>
        <taxon>Bacteria</taxon>
        <taxon>Bacillati</taxon>
        <taxon>Bacillota</taxon>
        <taxon>Bacilli</taxon>
        <taxon>Lactobacillales</taxon>
        <taxon>Lactobacillaceae</taxon>
        <taxon>Liquorilactobacillus</taxon>
    </lineage>
</organism>
<evidence type="ECO:0000259" key="6">
    <source>
        <dbReference type="Pfam" id="PF00933"/>
    </source>
</evidence>
<dbReference type="Proteomes" id="UP000051166">
    <property type="component" value="Unassembled WGS sequence"/>
</dbReference>
<keyword evidence="4" id="KW-0378">Hydrolase</keyword>
<evidence type="ECO:0000256" key="3">
    <source>
        <dbReference type="ARBA" id="ARBA00012663"/>
    </source>
</evidence>
<dbReference type="InterPro" id="IPR036962">
    <property type="entry name" value="Glyco_hydro_3_N_sf"/>
</dbReference>
<evidence type="ECO:0000256" key="2">
    <source>
        <dbReference type="ARBA" id="ARBA00005336"/>
    </source>
</evidence>
<comment type="catalytic activity">
    <reaction evidence="1">
        <text>Hydrolysis of terminal non-reducing N-acetyl-D-hexosamine residues in N-acetyl-beta-D-hexosaminides.</text>
        <dbReference type="EC" id="3.2.1.52"/>
    </reaction>
</comment>
<dbReference type="EC" id="3.2.1.52" evidence="3"/>
<dbReference type="PANTHER" id="PTHR30480">
    <property type="entry name" value="BETA-HEXOSAMINIDASE-RELATED"/>
    <property type="match status" value="1"/>
</dbReference>
<dbReference type="Gene3D" id="3.20.20.300">
    <property type="entry name" value="Glycoside hydrolase, family 3, N-terminal domain"/>
    <property type="match status" value="1"/>
</dbReference>
<feature type="domain" description="Glycoside hydrolase family 3 N-terminal" evidence="6">
    <location>
        <begin position="56"/>
        <end position="375"/>
    </location>
</feature>
<keyword evidence="5" id="KW-0326">Glycosidase</keyword>
<name>A0A0R1UZV4_9LACO</name>
<proteinExistence type="inferred from homology"/>
<evidence type="ECO:0000256" key="1">
    <source>
        <dbReference type="ARBA" id="ARBA00001231"/>
    </source>
</evidence>
<dbReference type="PATRIC" id="fig|1423801.4.peg.535"/>
<dbReference type="InterPro" id="IPR050226">
    <property type="entry name" value="NagZ_Beta-hexosaminidase"/>
</dbReference>
<comment type="similarity">
    <text evidence="2">Belongs to the glycosyl hydrolase 3 family.</text>
</comment>
<reference evidence="7 8" key="1">
    <citation type="journal article" date="2015" name="Genome Announc.">
        <title>Expanding the biotechnology potential of lactobacilli through comparative genomics of 213 strains and associated genera.</title>
        <authorList>
            <person name="Sun Z."/>
            <person name="Harris H.M."/>
            <person name="McCann A."/>
            <person name="Guo C."/>
            <person name="Argimon S."/>
            <person name="Zhang W."/>
            <person name="Yang X."/>
            <person name="Jeffery I.B."/>
            <person name="Cooney J.C."/>
            <person name="Kagawa T.F."/>
            <person name="Liu W."/>
            <person name="Song Y."/>
            <person name="Salvetti E."/>
            <person name="Wrobel A."/>
            <person name="Rasinkangas P."/>
            <person name="Parkhill J."/>
            <person name="Rea M.C."/>
            <person name="O'Sullivan O."/>
            <person name="Ritari J."/>
            <person name="Douillard F.P."/>
            <person name="Paul Ross R."/>
            <person name="Yang R."/>
            <person name="Briner A.E."/>
            <person name="Felis G.E."/>
            <person name="de Vos W.M."/>
            <person name="Barrangou R."/>
            <person name="Klaenhammer T.R."/>
            <person name="Caufield P.W."/>
            <person name="Cui Y."/>
            <person name="Zhang H."/>
            <person name="O'Toole P.W."/>
        </authorList>
    </citation>
    <scope>NUCLEOTIDE SEQUENCE [LARGE SCALE GENOMIC DNA]</scope>
    <source>
        <strain evidence="7 8">DSM 16230</strain>
    </source>
</reference>
<dbReference type="PANTHER" id="PTHR30480:SF13">
    <property type="entry name" value="BETA-HEXOSAMINIDASE"/>
    <property type="match status" value="1"/>
</dbReference>
<dbReference type="GO" id="GO:0005975">
    <property type="term" value="P:carbohydrate metabolic process"/>
    <property type="evidence" value="ECO:0007669"/>
    <property type="project" value="InterPro"/>
</dbReference>
<sequence>MFHKEVFVKRAGKMKKLFLFLISIILFLCVPVATIEGQKVSKISNQQLKKVINKMTLQQKVAQMYLIPTQSGQQNTAAFIKENQPGGLILFGNDFKEQTKQQFIGNLQNYQGHANLSLLIGTDQEGGTVSRLDANPQLTGNQTFASPQQLYQSGGSQAVVKAAGATAQLLHSLQINLNFAPVADVSSDSNSFIYKRTLGLNYQQTATVIKTEIPQIQKNHVAASLKHFPGYGAAGDTHTGFASTDKALADFEKNDFLPFKAGIKAGAQTVLVSHIFVTAIDPDYPASLSPKIHQLLRQKLHFKKVIITDDLSMGAITKFAADRHVSPDLLAVEAGNDMLLSNNFAQGVPTIVKAVQDKQIKEAQINKSVYRILSLKRNLGLLKQENLKDYQKN</sequence>
<evidence type="ECO:0000313" key="8">
    <source>
        <dbReference type="Proteomes" id="UP000051166"/>
    </source>
</evidence>
<dbReference type="SUPFAM" id="SSF51445">
    <property type="entry name" value="(Trans)glycosidases"/>
    <property type="match status" value="1"/>
</dbReference>
<dbReference type="EMBL" id="AZFQ01000036">
    <property type="protein sequence ID" value="KRL98718.1"/>
    <property type="molecule type" value="Genomic_DNA"/>
</dbReference>
<protein>
    <recommendedName>
        <fullName evidence="3">beta-N-acetylhexosaminidase</fullName>
        <ecNumber evidence="3">3.2.1.52</ecNumber>
    </recommendedName>
</protein>
<comment type="caution">
    <text evidence="7">The sequence shown here is derived from an EMBL/GenBank/DDBJ whole genome shotgun (WGS) entry which is preliminary data.</text>
</comment>
<dbReference type="GO" id="GO:0009254">
    <property type="term" value="P:peptidoglycan turnover"/>
    <property type="evidence" value="ECO:0007669"/>
    <property type="project" value="TreeGrafter"/>
</dbReference>
<dbReference type="STRING" id="1423801.FD50_GL000526"/>
<accession>A0A0R1UZV4</accession>
<evidence type="ECO:0000256" key="5">
    <source>
        <dbReference type="ARBA" id="ARBA00023295"/>
    </source>
</evidence>
<dbReference type="Pfam" id="PF00933">
    <property type="entry name" value="Glyco_hydro_3"/>
    <property type="match status" value="1"/>
</dbReference>